<dbReference type="AlphaFoldDB" id="A0A518K9Q5"/>
<proteinExistence type="predicted"/>
<organism evidence="2 3">
    <name type="scientific">Botrimarina mediterranea</name>
    <dbReference type="NCBI Taxonomy" id="2528022"/>
    <lineage>
        <taxon>Bacteria</taxon>
        <taxon>Pseudomonadati</taxon>
        <taxon>Planctomycetota</taxon>
        <taxon>Planctomycetia</taxon>
        <taxon>Pirellulales</taxon>
        <taxon>Lacipirellulaceae</taxon>
        <taxon>Botrimarina</taxon>
    </lineage>
</organism>
<dbReference type="InterPro" id="IPR036439">
    <property type="entry name" value="Dockerin_dom_sf"/>
</dbReference>
<feature type="chain" id="PRO_5021716347" description="LamG-like jellyroll fold domain-containing protein" evidence="1">
    <location>
        <begin position="25"/>
        <end position="350"/>
    </location>
</feature>
<dbReference type="InterPro" id="IPR013320">
    <property type="entry name" value="ConA-like_dom_sf"/>
</dbReference>
<feature type="signal peptide" evidence="1">
    <location>
        <begin position="1"/>
        <end position="24"/>
    </location>
</feature>
<evidence type="ECO:0008006" key="4">
    <source>
        <dbReference type="Google" id="ProtNLM"/>
    </source>
</evidence>
<dbReference type="EMBL" id="CP036349">
    <property type="protein sequence ID" value="QDV74524.1"/>
    <property type="molecule type" value="Genomic_DNA"/>
</dbReference>
<dbReference type="Proteomes" id="UP000316426">
    <property type="component" value="Chromosome"/>
</dbReference>
<dbReference type="Pfam" id="PF13385">
    <property type="entry name" value="Laminin_G_3"/>
    <property type="match status" value="1"/>
</dbReference>
<dbReference type="Gene3D" id="1.10.1330.10">
    <property type="entry name" value="Dockerin domain"/>
    <property type="match status" value="1"/>
</dbReference>
<dbReference type="InterPro" id="IPR018247">
    <property type="entry name" value="EF_Hand_1_Ca_BS"/>
</dbReference>
<dbReference type="KEGG" id="bmei:Spa11_27280"/>
<dbReference type="Pfam" id="PF00404">
    <property type="entry name" value="Dockerin_1"/>
    <property type="match status" value="1"/>
</dbReference>
<evidence type="ECO:0000313" key="3">
    <source>
        <dbReference type="Proteomes" id="UP000316426"/>
    </source>
</evidence>
<keyword evidence="3" id="KW-1185">Reference proteome</keyword>
<dbReference type="InterPro" id="IPR002105">
    <property type="entry name" value="Dockerin_1_rpt"/>
</dbReference>
<dbReference type="SUPFAM" id="SSF63446">
    <property type="entry name" value="Type I dockerin domain"/>
    <property type="match status" value="1"/>
</dbReference>
<sequence precursor="true">MTIRSSRLPAVPLILHLAVSFAFAGAIRFDQATDAVGTWGAQVNPRATVLGNSATLEAWVAFSNVNSAFGEFYSEWALAFEDKHLRLGPSRIEGFLLGASAAGDLVATPSMGLNRWYHVAYVYTGSEESIYVNGTRLASRAASGNIMDYPRPGENPQFNEGYAGLGAYRRPSLSPSFEGVVESIRVSSSARYTGDSFVVPHFGDFENDATTVSLMNFEEAPGSEFVTAVGPGGFTGRLGTIIPGPNGTQPTLLSSYDALLPGDFNEDGAVDAADYTVWRDALGTPAVGQADADADGDVDGRDYAIWRSFYASQPGAESLHGFAAPEPGGVSLFALAIGFAACSSVRRVHN</sequence>
<evidence type="ECO:0000313" key="2">
    <source>
        <dbReference type="EMBL" id="QDV74524.1"/>
    </source>
</evidence>
<keyword evidence="1" id="KW-0732">Signal</keyword>
<name>A0A518K9Q5_9BACT</name>
<evidence type="ECO:0000256" key="1">
    <source>
        <dbReference type="SAM" id="SignalP"/>
    </source>
</evidence>
<accession>A0A518K9Q5</accession>
<reference evidence="2 3" key="1">
    <citation type="submission" date="2019-02" db="EMBL/GenBank/DDBJ databases">
        <title>Deep-cultivation of Planctomycetes and their phenomic and genomic characterization uncovers novel biology.</title>
        <authorList>
            <person name="Wiegand S."/>
            <person name="Jogler M."/>
            <person name="Boedeker C."/>
            <person name="Pinto D."/>
            <person name="Vollmers J."/>
            <person name="Rivas-Marin E."/>
            <person name="Kohn T."/>
            <person name="Peeters S.H."/>
            <person name="Heuer A."/>
            <person name="Rast P."/>
            <person name="Oberbeckmann S."/>
            <person name="Bunk B."/>
            <person name="Jeske O."/>
            <person name="Meyerdierks A."/>
            <person name="Storesund J.E."/>
            <person name="Kallscheuer N."/>
            <person name="Luecker S."/>
            <person name="Lage O.M."/>
            <person name="Pohl T."/>
            <person name="Merkel B.J."/>
            <person name="Hornburger P."/>
            <person name="Mueller R.-W."/>
            <person name="Bruemmer F."/>
            <person name="Labrenz M."/>
            <person name="Spormann A.M."/>
            <person name="Op den Camp H."/>
            <person name="Overmann J."/>
            <person name="Amann R."/>
            <person name="Jetten M.S.M."/>
            <person name="Mascher T."/>
            <person name="Medema M.H."/>
            <person name="Devos D.P."/>
            <person name="Kaster A.-K."/>
            <person name="Ovreas L."/>
            <person name="Rohde M."/>
            <person name="Galperin M.Y."/>
            <person name="Jogler C."/>
        </authorList>
    </citation>
    <scope>NUCLEOTIDE SEQUENCE [LARGE SCALE GENOMIC DNA]</scope>
    <source>
        <strain evidence="2 3">Spa11</strain>
    </source>
</reference>
<dbReference type="RefSeq" id="WP_145112997.1">
    <property type="nucleotide sequence ID" value="NZ_CP036349.1"/>
</dbReference>
<dbReference type="Gene3D" id="2.60.120.200">
    <property type="match status" value="1"/>
</dbReference>
<dbReference type="GO" id="GO:0004553">
    <property type="term" value="F:hydrolase activity, hydrolyzing O-glycosyl compounds"/>
    <property type="evidence" value="ECO:0007669"/>
    <property type="project" value="InterPro"/>
</dbReference>
<dbReference type="GO" id="GO:0000272">
    <property type="term" value="P:polysaccharide catabolic process"/>
    <property type="evidence" value="ECO:0007669"/>
    <property type="project" value="InterPro"/>
</dbReference>
<dbReference type="PROSITE" id="PS00018">
    <property type="entry name" value="EF_HAND_1"/>
    <property type="match status" value="1"/>
</dbReference>
<dbReference type="SUPFAM" id="SSF49899">
    <property type="entry name" value="Concanavalin A-like lectins/glucanases"/>
    <property type="match status" value="1"/>
</dbReference>
<gene>
    <name evidence="2" type="ORF">Spa11_27280</name>
</gene>
<protein>
    <recommendedName>
        <fullName evidence="4">LamG-like jellyroll fold domain-containing protein</fullName>
    </recommendedName>
</protein>